<name>M1VVZ1_CLAP2</name>
<organism evidence="1 2">
    <name type="scientific">Claviceps purpurea (strain 20.1)</name>
    <name type="common">Ergot fungus</name>
    <name type="synonym">Sphacelia segetum</name>
    <dbReference type="NCBI Taxonomy" id="1111077"/>
    <lineage>
        <taxon>Eukaryota</taxon>
        <taxon>Fungi</taxon>
        <taxon>Dikarya</taxon>
        <taxon>Ascomycota</taxon>
        <taxon>Pezizomycotina</taxon>
        <taxon>Sordariomycetes</taxon>
        <taxon>Hypocreomycetidae</taxon>
        <taxon>Hypocreales</taxon>
        <taxon>Clavicipitaceae</taxon>
        <taxon>Claviceps</taxon>
    </lineage>
</organism>
<accession>M1VVZ1</accession>
<comment type="caution">
    <text evidence="1">The sequence shown here is derived from an EMBL/GenBank/DDBJ whole genome shotgun (WGS) entry which is preliminary data.</text>
</comment>
<protein>
    <submittedName>
        <fullName evidence="1">Uncharacterized protein</fullName>
    </submittedName>
</protein>
<proteinExistence type="predicted"/>
<dbReference type="STRING" id="1111077.M1VVZ1"/>
<dbReference type="Proteomes" id="UP000016801">
    <property type="component" value="Unassembled WGS sequence"/>
</dbReference>
<reference evidence="1 2" key="1">
    <citation type="journal article" date="2013" name="PLoS Genet.">
        <title>Plant-symbiotic fungi as chemical engineers: Multi-genome analysis of the Clavicipitaceae reveals dynamics of alkaloid loci.</title>
        <authorList>
            <person name="Schardl C.L."/>
            <person name="Young C.A."/>
            <person name="Hesse U."/>
            <person name="Amyotte S.G."/>
            <person name="Andreeva K."/>
            <person name="Calie P.J."/>
            <person name="Fleetwood D.J."/>
            <person name="Haws D.C."/>
            <person name="Moore N."/>
            <person name="Oeser B."/>
            <person name="Panaccione D.G."/>
            <person name="Schweri K.K."/>
            <person name="Voisey C.R."/>
            <person name="Farman M.L."/>
            <person name="Jaromczyk J.W."/>
            <person name="Roe B.A."/>
            <person name="O'Sullivan D.M."/>
            <person name="Scott B."/>
            <person name="Tudzynski P."/>
            <person name="An Z."/>
            <person name="Arnaoudova E.G."/>
            <person name="Bullock C.T."/>
            <person name="Charlton N.D."/>
            <person name="Chen L."/>
            <person name="Cox M."/>
            <person name="Dinkins R.D."/>
            <person name="Florea S."/>
            <person name="Glenn A.E."/>
            <person name="Gordon A."/>
            <person name="Gueldener U."/>
            <person name="Harris D.R."/>
            <person name="Hollin W."/>
            <person name="Jaromczyk J."/>
            <person name="Johnson R.D."/>
            <person name="Khan A.K."/>
            <person name="Leistner E."/>
            <person name="Leuchtmann A."/>
            <person name="Li C."/>
            <person name="Liu J."/>
            <person name="Liu J."/>
            <person name="Liu M."/>
            <person name="Mace W."/>
            <person name="Machado C."/>
            <person name="Nagabhyru P."/>
            <person name="Pan J."/>
            <person name="Schmid J."/>
            <person name="Sugawara K."/>
            <person name="Steiner U."/>
            <person name="Takach J.E."/>
            <person name="Tanaka E."/>
            <person name="Webb J.S."/>
            <person name="Wilson E.V."/>
            <person name="Wiseman J.L."/>
            <person name="Yoshida R."/>
            <person name="Zeng Z."/>
        </authorList>
    </citation>
    <scope>NUCLEOTIDE SEQUENCE [LARGE SCALE GENOMIC DNA]</scope>
    <source>
        <strain evidence="1 2">20.1</strain>
    </source>
</reference>
<dbReference type="EMBL" id="CAGA01000021">
    <property type="protein sequence ID" value="CCE30362.1"/>
    <property type="molecule type" value="Genomic_DNA"/>
</dbReference>
<gene>
    <name evidence="1" type="ORF">CPUR_04210</name>
</gene>
<dbReference type="HOGENOM" id="CLU_2426833_0_0_1"/>
<dbReference type="OrthoDB" id="5507459at2759"/>
<evidence type="ECO:0000313" key="2">
    <source>
        <dbReference type="Proteomes" id="UP000016801"/>
    </source>
</evidence>
<dbReference type="VEuPathDB" id="FungiDB:CPUR_04210"/>
<dbReference type="AlphaFoldDB" id="M1VVZ1"/>
<evidence type="ECO:0000313" key="1">
    <source>
        <dbReference type="EMBL" id="CCE30362.1"/>
    </source>
</evidence>
<keyword evidence="2" id="KW-1185">Reference proteome</keyword>
<sequence>MSGEDDINEFISKVNTLADKADIRKTARKATLFNLKIDGIGLKANAFCDTGAGIYLSMTPEFAQRAVKTLKGKIMKLPKPLQLADFSNTEA</sequence>